<feature type="compositionally biased region" description="Polar residues" evidence="1">
    <location>
        <begin position="66"/>
        <end position="75"/>
    </location>
</feature>
<sequence>MASKKKPPAPARSTSIDEQFDAFLKASIGSDSDTSLSKYVLPKPRKEKPWWQSSVDTSEDFEGNHDSSNGGFGTQSKSFIKKKKAVIPPITSKAGETEVKQKSAVLGSNATNDKETPSAKPLEVVNEEKKELSVPFSAPESKAEPLKRSSKLFTETEEFRESQLSFVVVCCRLVSILCGSQLSFGKYIV</sequence>
<name>A0A7J7KU39_BUGNE</name>
<organism evidence="2 3">
    <name type="scientific">Bugula neritina</name>
    <name type="common">Brown bryozoan</name>
    <name type="synonym">Sertularia neritina</name>
    <dbReference type="NCBI Taxonomy" id="10212"/>
    <lineage>
        <taxon>Eukaryota</taxon>
        <taxon>Metazoa</taxon>
        <taxon>Spiralia</taxon>
        <taxon>Lophotrochozoa</taxon>
        <taxon>Bryozoa</taxon>
        <taxon>Gymnolaemata</taxon>
        <taxon>Cheilostomatida</taxon>
        <taxon>Flustrina</taxon>
        <taxon>Buguloidea</taxon>
        <taxon>Bugulidae</taxon>
        <taxon>Bugula</taxon>
    </lineage>
</organism>
<feature type="region of interest" description="Disordered" evidence="1">
    <location>
        <begin position="91"/>
        <end position="120"/>
    </location>
</feature>
<dbReference type="Proteomes" id="UP000593567">
    <property type="component" value="Unassembled WGS sequence"/>
</dbReference>
<evidence type="ECO:0000256" key="1">
    <source>
        <dbReference type="SAM" id="MobiDB-lite"/>
    </source>
</evidence>
<proteinExistence type="predicted"/>
<feature type="region of interest" description="Disordered" evidence="1">
    <location>
        <begin position="30"/>
        <end position="75"/>
    </location>
</feature>
<keyword evidence="3" id="KW-1185">Reference proteome</keyword>
<dbReference type="EMBL" id="VXIV02000006">
    <property type="protein sequence ID" value="KAF6041659.1"/>
    <property type="molecule type" value="Genomic_DNA"/>
</dbReference>
<evidence type="ECO:0000313" key="3">
    <source>
        <dbReference type="Proteomes" id="UP000593567"/>
    </source>
</evidence>
<gene>
    <name evidence="2" type="ORF">EB796_000042</name>
</gene>
<dbReference type="AlphaFoldDB" id="A0A7J7KU39"/>
<protein>
    <submittedName>
        <fullName evidence="2">Uncharacterized protein</fullName>
    </submittedName>
</protein>
<comment type="caution">
    <text evidence="2">The sequence shown here is derived from an EMBL/GenBank/DDBJ whole genome shotgun (WGS) entry which is preliminary data.</text>
</comment>
<reference evidence="2" key="1">
    <citation type="submission" date="2020-06" db="EMBL/GenBank/DDBJ databases">
        <title>Draft genome of Bugula neritina, a colonial animal packing powerful symbionts and potential medicines.</title>
        <authorList>
            <person name="Rayko M."/>
        </authorList>
    </citation>
    <scope>NUCLEOTIDE SEQUENCE [LARGE SCALE GENOMIC DNA]</scope>
    <source>
        <strain evidence="2">Kwan_BN1</strain>
    </source>
</reference>
<accession>A0A7J7KU39</accession>
<evidence type="ECO:0000313" key="2">
    <source>
        <dbReference type="EMBL" id="KAF6041659.1"/>
    </source>
</evidence>